<feature type="compositionally biased region" description="Low complexity" evidence="1">
    <location>
        <begin position="267"/>
        <end position="280"/>
    </location>
</feature>
<keyword evidence="2" id="KW-0732">Signal</keyword>
<evidence type="ECO:0000256" key="2">
    <source>
        <dbReference type="SAM" id="SignalP"/>
    </source>
</evidence>
<dbReference type="EMBL" id="CP013729">
    <property type="protein sequence ID" value="ALV08449.1"/>
    <property type="molecule type" value="Genomic_DNA"/>
</dbReference>
<dbReference type="KEGG" id="rdp:RD2015_4000"/>
<name>A0A0U2U926_9BURK</name>
<feature type="chain" id="PRO_5044292091" evidence="2">
    <location>
        <begin position="27"/>
        <end position="303"/>
    </location>
</feature>
<dbReference type="SUPFAM" id="SSF159501">
    <property type="entry name" value="EreA/ChaN-like"/>
    <property type="match status" value="1"/>
</dbReference>
<dbReference type="Proteomes" id="UP000060699">
    <property type="component" value="Chromosome"/>
</dbReference>
<protein>
    <submittedName>
        <fullName evidence="3">Regulatory protein PhuW</fullName>
    </submittedName>
</protein>
<evidence type="ECO:0000313" key="3">
    <source>
        <dbReference type="EMBL" id="ALV08449.1"/>
    </source>
</evidence>
<evidence type="ECO:0000256" key="1">
    <source>
        <dbReference type="SAM" id="MobiDB-lite"/>
    </source>
</evidence>
<proteinExistence type="predicted"/>
<dbReference type="PATRIC" id="fig|76731.3.peg.4096"/>
<gene>
    <name evidence="3" type="ORF">RD2015_4000</name>
</gene>
<feature type="region of interest" description="Disordered" evidence="1">
    <location>
        <begin position="257"/>
        <end position="280"/>
    </location>
</feature>
<dbReference type="CDD" id="cd14727">
    <property type="entry name" value="ChanN-like"/>
    <property type="match status" value="1"/>
</dbReference>
<dbReference type="Gene3D" id="3.40.50.11550">
    <property type="match status" value="1"/>
</dbReference>
<feature type="signal peptide" evidence="2">
    <location>
        <begin position="1"/>
        <end position="26"/>
    </location>
</feature>
<evidence type="ECO:0000313" key="4">
    <source>
        <dbReference type="Proteomes" id="UP000060699"/>
    </source>
</evidence>
<reference evidence="3 4" key="1">
    <citation type="submission" date="2015-12" db="EMBL/GenBank/DDBJ databases">
        <title>Complete genome of Roseateles depolymerans KCTC 42856.</title>
        <authorList>
            <person name="Kim K.M."/>
        </authorList>
    </citation>
    <scope>NUCLEOTIDE SEQUENCE [LARGE SCALE GENOMIC DNA]</scope>
    <source>
        <strain evidence="3 4">KCTC 42856</strain>
    </source>
</reference>
<sequence length="303" mass="32358" precursor="true">MAAAFTWLVLTACASAGGSTSPQATAAPAVPSVPIVRPDAHYVLLGEVHDNPAHHQARAALLQRLLDQQPDTVVVMEQMSRDRDAALAQALREPPVTLDQVLQAGQFDRKAWGWPLHQPVLDVVVKHGAGLRGGNLERDVVRRIVREGDTAWPSDLLALRNRTAWTDDQQQTLVRDIQDGHCGAMPASMLPGMVNAQRARDAAMAQALLQARSGGAKRVVLIAGNGHVRRDVAVPVYLQAAGVAASDIESIGYLEPDGPEERRAGIVSSPSATSSAASATVPYDRIELAPAPKREDPCAAFKR</sequence>
<accession>A0A0U2U926</accession>
<dbReference type="InterPro" id="IPR007314">
    <property type="entry name" value="Cofac_haem-bd_dom"/>
</dbReference>
<dbReference type="AlphaFoldDB" id="A0A0U2U926"/>
<dbReference type="STRING" id="76731.RD2015_4000"/>
<organism evidence="3 4">
    <name type="scientific">Roseateles depolymerans</name>
    <dbReference type="NCBI Taxonomy" id="76731"/>
    <lineage>
        <taxon>Bacteria</taxon>
        <taxon>Pseudomonadati</taxon>
        <taxon>Pseudomonadota</taxon>
        <taxon>Betaproteobacteria</taxon>
        <taxon>Burkholderiales</taxon>
        <taxon>Sphaerotilaceae</taxon>
        <taxon>Roseateles</taxon>
    </lineage>
</organism>
<dbReference type="Gene3D" id="1.10.8.760">
    <property type="entry name" value="Haem-binding uptake, Tiki superfamily, ChaN, domain 2"/>
    <property type="match status" value="1"/>
</dbReference>
<keyword evidence="4" id="KW-1185">Reference proteome</keyword>
<dbReference type="Pfam" id="PF04187">
    <property type="entry name" value="Cofac_haem_bdg"/>
    <property type="match status" value="1"/>
</dbReference>